<dbReference type="PIRSF" id="PIRSF006630">
    <property type="entry name" value="NADS_GAT"/>
    <property type="match status" value="1"/>
</dbReference>
<dbReference type="InterPro" id="IPR036526">
    <property type="entry name" value="C-N_Hydrolase_sf"/>
</dbReference>
<evidence type="ECO:0000259" key="10">
    <source>
        <dbReference type="PROSITE" id="PS50263"/>
    </source>
</evidence>
<comment type="similarity">
    <text evidence="2 7 8">In the C-terminal section; belongs to the NAD synthetase family.</text>
</comment>
<dbReference type="PATRIC" id="fig|1263867.3.peg.5692"/>
<dbReference type="GO" id="GO:0005524">
    <property type="term" value="F:ATP binding"/>
    <property type="evidence" value="ECO:0007669"/>
    <property type="project" value="UniProtKB-UniRule"/>
</dbReference>
<dbReference type="CDD" id="cd07570">
    <property type="entry name" value="GAT_Gln-NAD-synth"/>
    <property type="match status" value="1"/>
</dbReference>
<evidence type="ECO:0000256" key="2">
    <source>
        <dbReference type="ARBA" id="ARBA00007145"/>
    </source>
</evidence>
<feature type="active site" description="Proton acceptor; for glutaminase activity" evidence="7">
    <location>
        <position position="60"/>
    </location>
</feature>
<evidence type="ECO:0000256" key="1">
    <source>
        <dbReference type="ARBA" id="ARBA00005188"/>
    </source>
</evidence>
<dbReference type="PANTHER" id="PTHR23090:SF9">
    <property type="entry name" value="GLUTAMINE-DEPENDENT NAD(+) SYNTHETASE"/>
    <property type="match status" value="1"/>
</dbReference>
<dbReference type="Gene3D" id="1.10.10.1140">
    <property type="entry name" value="Glutamine-dependent NAD+ synthetase, C-terminal domain"/>
    <property type="match status" value="1"/>
</dbReference>
<comment type="function">
    <text evidence="7">Catalyzes the ATP-dependent amidation of deamido-NAD to form NAD. Uses L-glutamine as a nitrogen source.</text>
</comment>
<comment type="catalytic activity">
    <reaction evidence="7 8">
        <text>deamido-NAD(+) + L-glutamine + ATP + H2O = L-glutamate + AMP + diphosphate + NAD(+) + H(+)</text>
        <dbReference type="Rhea" id="RHEA:24384"/>
        <dbReference type="ChEBI" id="CHEBI:15377"/>
        <dbReference type="ChEBI" id="CHEBI:15378"/>
        <dbReference type="ChEBI" id="CHEBI:29985"/>
        <dbReference type="ChEBI" id="CHEBI:30616"/>
        <dbReference type="ChEBI" id="CHEBI:33019"/>
        <dbReference type="ChEBI" id="CHEBI:57540"/>
        <dbReference type="ChEBI" id="CHEBI:58359"/>
        <dbReference type="ChEBI" id="CHEBI:58437"/>
        <dbReference type="ChEBI" id="CHEBI:456215"/>
        <dbReference type="EC" id="6.3.5.1"/>
    </reaction>
</comment>
<reference evidence="11" key="2">
    <citation type="journal article" date="2013" name="Mar. Genomics">
        <title>Expression of sulfatases in Rhodopirellula baltica and the diversity of sulfatases in the genus Rhodopirellula.</title>
        <authorList>
            <person name="Wegner C.E."/>
            <person name="Richter-Heitmann T."/>
            <person name="Klindworth A."/>
            <person name="Klockow C."/>
            <person name="Richter M."/>
            <person name="Achstetter T."/>
            <person name="Glockner F.O."/>
            <person name="Harder J."/>
        </authorList>
    </citation>
    <scope>NUCLEOTIDE SEQUENCE [LARGE SCALE GENOMIC DNA]</scope>
    <source>
        <strain evidence="11">6C</strain>
    </source>
</reference>
<dbReference type="SUPFAM" id="SSF56317">
    <property type="entry name" value="Carbon-nitrogen hydrolase"/>
    <property type="match status" value="1"/>
</dbReference>
<evidence type="ECO:0000313" key="11">
    <source>
        <dbReference type="EMBL" id="EMB13939.1"/>
    </source>
</evidence>
<feature type="binding site" evidence="7">
    <location>
        <begin position="403"/>
        <end position="410"/>
    </location>
    <ligand>
        <name>ATP</name>
        <dbReference type="ChEBI" id="CHEBI:30616"/>
    </ligand>
</feature>
<dbReference type="NCBIfam" id="NF002730">
    <property type="entry name" value="PRK02628.1"/>
    <property type="match status" value="1"/>
</dbReference>
<name>M2AVB7_9BACT</name>
<keyword evidence="12" id="KW-1185">Reference proteome</keyword>
<feature type="binding site" evidence="7">
    <location>
        <position position="670"/>
    </location>
    <ligand>
        <name>deamido-NAD(+)</name>
        <dbReference type="ChEBI" id="CHEBI:58437"/>
        <note>ligand shared between two neighboring subunits</note>
    </ligand>
</feature>
<organism evidence="11 12">
    <name type="scientific">Rhodopirellula europaea 6C</name>
    <dbReference type="NCBI Taxonomy" id="1263867"/>
    <lineage>
        <taxon>Bacteria</taxon>
        <taxon>Pseudomonadati</taxon>
        <taxon>Planctomycetota</taxon>
        <taxon>Planctomycetia</taxon>
        <taxon>Pirellulales</taxon>
        <taxon>Pirellulaceae</taxon>
        <taxon>Rhodopirellula</taxon>
    </lineage>
</organism>
<dbReference type="InterPro" id="IPR003694">
    <property type="entry name" value="NAD_synthase"/>
</dbReference>
<proteinExistence type="inferred from homology"/>
<protein>
    <recommendedName>
        <fullName evidence="7 8">Glutamine-dependent NAD(+) synthetase</fullName>
        <ecNumber evidence="7 8">6.3.5.1</ecNumber>
    </recommendedName>
    <alternativeName>
        <fullName evidence="7 8">NAD(+) synthase [glutamine-hydrolyzing]</fullName>
    </alternativeName>
</protein>
<comment type="pathway">
    <text evidence="1 7 8">Cofactor biosynthesis; NAD(+) biosynthesis; NAD(+) from deamido-NAD(+) (L-Gln route): step 1/1.</text>
</comment>
<feature type="binding site" evidence="7">
    <location>
        <position position="531"/>
    </location>
    <ligand>
        <name>ATP</name>
        <dbReference type="ChEBI" id="CHEBI:30616"/>
    </ligand>
</feature>
<feature type="region of interest" description="Disordered" evidence="9">
    <location>
        <begin position="321"/>
        <end position="354"/>
    </location>
</feature>
<evidence type="ECO:0000256" key="7">
    <source>
        <dbReference type="HAMAP-Rule" id="MF_02090"/>
    </source>
</evidence>
<dbReference type="GO" id="GO:0009435">
    <property type="term" value="P:NAD+ biosynthetic process"/>
    <property type="evidence" value="ECO:0007669"/>
    <property type="project" value="UniProtKB-UniRule"/>
</dbReference>
<feature type="compositionally biased region" description="Basic and acidic residues" evidence="9">
    <location>
        <begin position="338"/>
        <end position="351"/>
    </location>
</feature>
<evidence type="ECO:0000313" key="12">
    <source>
        <dbReference type="Proteomes" id="UP000011529"/>
    </source>
</evidence>
<comment type="caution">
    <text evidence="11">The sequence shown here is derived from an EMBL/GenBank/DDBJ whole genome shotgun (WGS) entry which is preliminary data.</text>
</comment>
<dbReference type="GO" id="GO:0008795">
    <property type="term" value="F:NAD+ synthase activity"/>
    <property type="evidence" value="ECO:0007669"/>
    <property type="project" value="UniProtKB-UniRule"/>
</dbReference>
<feature type="domain" description="CN hydrolase" evidence="10">
    <location>
        <begin position="19"/>
        <end position="289"/>
    </location>
</feature>
<dbReference type="InterPro" id="IPR003010">
    <property type="entry name" value="C-N_Hydrolase"/>
</dbReference>
<evidence type="ECO:0000256" key="9">
    <source>
        <dbReference type="SAM" id="MobiDB-lite"/>
    </source>
</evidence>
<feature type="binding site" evidence="7">
    <location>
        <begin position="541"/>
        <end position="544"/>
    </location>
    <ligand>
        <name>deamido-NAD(+)</name>
        <dbReference type="ChEBI" id="CHEBI:58437"/>
        <note>ligand shared between two neighboring subunits</note>
    </ligand>
</feature>
<feature type="binding site" evidence="7">
    <location>
        <position position="536"/>
    </location>
    <ligand>
        <name>deamido-NAD(+)</name>
        <dbReference type="ChEBI" id="CHEBI:58437"/>
        <note>ligand shared between two neighboring subunits</note>
    </ligand>
</feature>
<dbReference type="Pfam" id="PF02540">
    <property type="entry name" value="NAD_synthase"/>
    <property type="match status" value="1"/>
</dbReference>
<dbReference type="PROSITE" id="PS50263">
    <property type="entry name" value="CN_HYDROLASE"/>
    <property type="match status" value="1"/>
</dbReference>
<dbReference type="EMBL" id="ANMO01000236">
    <property type="protein sequence ID" value="EMB13939.1"/>
    <property type="molecule type" value="Genomic_DNA"/>
</dbReference>
<accession>M2AVB7</accession>
<dbReference type="UniPathway" id="UPA00253">
    <property type="reaction ID" value="UER00334"/>
</dbReference>
<keyword evidence="5 7" id="KW-0067">ATP-binding</keyword>
<gene>
    <name evidence="7" type="primary">nadE</name>
    <name evidence="11" type="ORF">RE6C_05316</name>
</gene>
<dbReference type="HAMAP" id="MF_02090">
    <property type="entry name" value="NadE_glutamine_dep"/>
    <property type="match status" value="1"/>
</dbReference>
<evidence type="ECO:0000256" key="4">
    <source>
        <dbReference type="ARBA" id="ARBA00022741"/>
    </source>
</evidence>
<feature type="active site" description="Nucleophile; for glutaminase activity" evidence="7">
    <location>
        <position position="182"/>
    </location>
</feature>
<dbReference type="AlphaFoldDB" id="M2AVB7"/>
<dbReference type="CDD" id="cd00553">
    <property type="entry name" value="NAD_synthase"/>
    <property type="match status" value="1"/>
</dbReference>
<feature type="binding site" evidence="7">
    <location>
        <position position="209"/>
    </location>
    <ligand>
        <name>L-glutamine</name>
        <dbReference type="ChEBI" id="CHEBI:58359"/>
    </ligand>
</feature>
<evidence type="ECO:0000256" key="5">
    <source>
        <dbReference type="ARBA" id="ARBA00022840"/>
    </source>
</evidence>
<dbReference type="SUPFAM" id="SSF52402">
    <property type="entry name" value="Adenine nucleotide alpha hydrolases-like"/>
    <property type="match status" value="1"/>
</dbReference>
<dbReference type="EC" id="6.3.5.1" evidence="7 8"/>
<dbReference type="GO" id="GO:0003952">
    <property type="term" value="F:NAD+ synthase (glutamine-hydrolyzing) activity"/>
    <property type="evidence" value="ECO:0007669"/>
    <property type="project" value="UniProtKB-UniRule"/>
</dbReference>
<evidence type="ECO:0000256" key="3">
    <source>
        <dbReference type="ARBA" id="ARBA00022598"/>
    </source>
</evidence>
<keyword evidence="6 7" id="KW-0520">NAD</keyword>
<sequence>MTSSNEMTIPKQRRQHGFYRIAAVSPKVVVADPAANAAETIATMDAVVQQSNPDLILFPELGLSAYTCGDLFATQTLLDASLDALRAIATHSYSCDAAIVVGLPLRVGTSVMNVAALVRGGFIRGLVPKTFLPNYREFYEARHFQAASANDPETVRIDGNDIPFGTDLLFQDDAATLGVEICEDLWVPVPPSSYAALAGANVIANLSASNELIGKAQWRRDLVVSQSGRLLSAYAYSSAGGGESTSDLVFGGHCLIAENGALIGESRRIGDTDDEDLPVQTQLIRDVDLQRLDHDRRVVGSFDDFQSSLPRPYRTVDVALAGSGRKQGPSVASPQSEKLNERGDKEHDQADANRLLRRVDPHPFVPDDLSKREERCGEILAIQTAGLVKRLQQLPADLPLTIGISGGLDSTLALLVAVSAVDQLKRDRKVIDAIIMPGFGTTQHTNDSATQLVEGLGVTSESIDIRPLALRTFLDIGHSPLGLEIDASTEIDDLQSRLQKVDANATDLKFENVQARLRTMLLMSRGFVLGTGDLSEQALGWSTYNGDHMSMYNVNASVPKTLVRYLVQYAADHRYRSTLHETLHRIADTPISPELLPPTEDGEIRQNTEASIGPYELHDFFLYHFVRGGCDVAKMCFLAGQTDFDLPHSAEVIETTAKTFVRRFFQNQFKRNCVPDGPKIGSVSLSPRGDWRMPADASSAAFRD</sequence>
<dbReference type="Proteomes" id="UP000011529">
    <property type="component" value="Unassembled WGS sequence"/>
</dbReference>
<dbReference type="GO" id="GO:0004359">
    <property type="term" value="F:glutaminase activity"/>
    <property type="evidence" value="ECO:0007669"/>
    <property type="project" value="InterPro"/>
</dbReference>
<feature type="binding site" evidence="7">
    <location>
        <position position="512"/>
    </location>
    <ligand>
        <name>deamido-NAD(+)</name>
        <dbReference type="ChEBI" id="CHEBI:58437"/>
        <note>ligand shared between two neighboring subunits</note>
    </ligand>
</feature>
<dbReference type="Pfam" id="PF00795">
    <property type="entry name" value="CN_hydrolase"/>
    <property type="match status" value="1"/>
</dbReference>
<dbReference type="InterPro" id="IPR014445">
    <property type="entry name" value="Gln-dep_NAD_synthase"/>
</dbReference>
<evidence type="ECO:0000256" key="8">
    <source>
        <dbReference type="PIRNR" id="PIRNR006630"/>
    </source>
</evidence>
<feature type="active site" description="For glutaminase activity" evidence="7">
    <location>
        <position position="129"/>
    </location>
</feature>
<dbReference type="Gene3D" id="3.60.110.10">
    <property type="entry name" value="Carbon-nitrogen hydrolase"/>
    <property type="match status" value="1"/>
</dbReference>
<dbReference type="PANTHER" id="PTHR23090">
    <property type="entry name" value="NH 3 /GLUTAMINE-DEPENDENT NAD + SYNTHETASE"/>
    <property type="match status" value="1"/>
</dbReference>
<keyword evidence="3 7" id="KW-0436">Ligase</keyword>
<reference evidence="11" key="1">
    <citation type="submission" date="2012-11" db="EMBL/GenBank/DDBJ databases">
        <title>Permanent draft genomes of Rhodopirellula europaea strain SH398 and 6C.</title>
        <authorList>
            <person name="Richter M."/>
            <person name="Richter-Heitmann T."/>
            <person name="Frank C."/>
            <person name="Harder J."/>
            <person name="Glockner F.O."/>
        </authorList>
    </citation>
    <scope>NUCLEOTIDE SEQUENCE</scope>
    <source>
        <strain evidence="11">6C</strain>
    </source>
</reference>
<dbReference type="InterPro" id="IPR041856">
    <property type="entry name" value="NAD+_synth_C"/>
</dbReference>
<keyword evidence="4 7" id="KW-0547">Nucleotide-binding</keyword>
<dbReference type="InterPro" id="IPR022310">
    <property type="entry name" value="NAD/GMP_synthase"/>
</dbReference>
<dbReference type="InterPro" id="IPR014729">
    <property type="entry name" value="Rossmann-like_a/b/a_fold"/>
</dbReference>
<feature type="binding site" evidence="7">
    <location>
        <position position="135"/>
    </location>
    <ligand>
        <name>L-glutamine</name>
        <dbReference type="ChEBI" id="CHEBI:58359"/>
    </ligand>
</feature>
<dbReference type="GO" id="GO:0005737">
    <property type="term" value="C:cytoplasm"/>
    <property type="evidence" value="ECO:0007669"/>
    <property type="project" value="InterPro"/>
</dbReference>
<dbReference type="Gene3D" id="3.40.50.620">
    <property type="entry name" value="HUPs"/>
    <property type="match status" value="1"/>
</dbReference>
<feature type="binding site" evidence="7">
    <location>
        <position position="215"/>
    </location>
    <ligand>
        <name>L-glutamine</name>
        <dbReference type="ChEBI" id="CHEBI:58359"/>
    </ligand>
</feature>
<evidence type="ECO:0000256" key="6">
    <source>
        <dbReference type="ARBA" id="ARBA00023027"/>
    </source>
</evidence>